<dbReference type="PANTHER" id="PTHR46797">
    <property type="entry name" value="HTH-TYPE TRANSCRIPTIONAL REGULATOR"/>
    <property type="match status" value="1"/>
</dbReference>
<dbReference type="InterPro" id="IPR050807">
    <property type="entry name" value="TransReg_Diox_bact_type"/>
</dbReference>
<dbReference type="SUPFAM" id="SSF47413">
    <property type="entry name" value="lambda repressor-like DNA-binding domains"/>
    <property type="match status" value="1"/>
</dbReference>
<evidence type="ECO:0000313" key="3">
    <source>
        <dbReference type="EMBL" id="SMO88788.1"/>
    </source>
</evidence>
<dbReference type="GO" id="GO:0003700">
    <property type="term" value="F:DNA-binding transcription factor activity"/>
    <property type="evidence" value="ECO:0007669"/>
    <property type="project" value="TreeGrafter"/>
</dbReference>
<organism evidence="3 4">
    <name type="scientific">Saccharicrinis carchari</name>
    <dbReference type="NCBI Taxonomy" id="1168039"/>
    <lineage>
        <taxon>Bacteria</taxon>
        <taxon>Pseudomonadati</taxon>
        <taxon>Bacteroidota</taxon>
        <taxon>Bacteroidia</taxon>
        <taxon>Marinilabiliales</taxon>
        <taxon>Marinilabiliaceae</taxon>
        <taxon>Saccharicrinis</taxon>
    </lineage>
</organism>
<dbReference type="GO" id="GO:0005829">
    <property type="term" value="C:cytosol"/>
    <property type="evidence" value="ECO:0007669"/>
    <property type="project" value="TreeGrafter"/>
</dbReference>
<evidence type="ECO:0000256" key="1">
    <source>
        <dbReference type="ARBA" id="ARBA00023125"/>
    </source>
</evidence>
<reference evidence="3 4" key="1">
    <citation type="submission" date="2017-05" db="EMBL/GenBank/DDBJ databases">
        <authorList>
            <person name="Varghese N."/>
            <person name="Submissions S."/>
        </authorList>
    </citation>
    <scope>NUCLEOTIDE SEQUENCE [LARGE SCALE GENOMIC DNA]</scope>
    <source>
        <strain evidence="3 4">DSM 27040</strain>
    </source>
</reference>
<keyword evidence="4" id="KW-1185">Reference proteome</keyword>
<dbReference type="AlphaFoldDB" id="A0A521EXX3"/>
<dbReference type="OrthoDB" id="9805356at2"/>
<name>A0A521EXX3_SACCC</name>
<dbReference type="InterPro" id="IPR001387">
    <property type="entry name" value="Cro/C1-type_HTH"/>
</dbReference>
<dbReference type="SMART" id="SM00530">
    <property type="entry name" value="HTH_XRE"/>
    <property type="match status" value="1"/>
</dbReference>
<dbReference type="PROSITE" id="PS50943">
    <property type="entry name" value="HTH_CROC1"/>
    <property type="match status" value="1"/>
</dbReference>
<dbReference type="Proteomes" id="UP000319040">
    <property type="component" value="Unassembled WGS sequence"/>
</dbReference>
<dbReference type="InterPro" id="IPR010982">
    <property type="entry name" value="Lambda_DNA-bd_dom_sf"/>
</dbReference>
<keyword evidence="1 3" id="KW-0238">DNA-binding</keyword>
<sequence length="93" mass="10822">MKKNTLYPMEKEFLGNKDDEPKVIYGSLYNVQLGSKIKQLREERKLTQTQFGALINKPEGNISKLENGKFNPSVEYLLKVAKALEMRLEIRFE</sequence>
<dbReference type="GO" id="GO:0003677">
    <property type="term" value="F:DNA binding"/>
    <property type="evidence" value="ECO:0007669"/>
    <property type="project" value="UniProtKB-KW"/>
</dbReference>
<feature type="domain" description="HTH cro/C1-type" evidence="2">
    <location>
        <begin position="37"/>
        <end position="91"/>
    </location>
</feature>
<dbReference type="CDD" id="cd00093">
    <property type="entry name" value="HTH_XRE"/>
    <property type="match status" value="1"/>
</dbReference>
<gene>
    <name evidence="3" type="ORF">SAMN06265379_1123</name>
</gene>
<dbReference type="Gene3D" id="1.10.260.40">
    <property type="entry name" value="lambda repressor-like DNA-binding domains"/>
    <property type="match status" value="1"/>
</dbReference>
<protein>
    <submittedName>
        <fullName evidence="3">DNA-binding transcriptional regulator, XRE-family HTH domain</fullName>
    </submittedName>
</protein>
<dbReference type="RefSeq" id="WP_142534578.1">
    <property type="nucleotide sequence ID" value="NZ_FXTB01000012.1"/>
</dbReference>
<evidence type="ECO:0000259" key="2">
    <source>
        <dbReference type="PROSITE" id="PS50943"/>
    </source>
</evidence>
<dbReference type="EMBL" id="FXTB01000012">
    <property type="protein sequence ID" value="SMO88788.1"/>
    <property type="molecule type" value="Genomic_DNA"/>
</dbReference>
<dbReference type="Pfam" id="PF01381">
    <property type="entry name" value="HTH_3"/>
    <property type="match status" value="1"/>
</dbReference>
<proteinExistence type="predicted"/>
<accession>A0A521EXX3</accession>
<evidence type="ECO:0000313" key="4">
    <source>
        <dbReference type="Proteomes" id="UP000319040"/>
    </source>
</evidence>
<dbReference type="PANTHER" id="PTHR46797:SF1">
    <property type="entry name" value="METHYLPHOSPHONATE SYNTHASE"/>
    <property type="match status" value="1"/>
</dbReference>